<feature type="region of interest" description="Disordered" evidence="1">
    <location>
        <begin position="23"/>
        <end position="58"/>
    </location>
</feature>
<dbReference type="EMBL" id="ASRX01000062">
    <property type="protein sequence ID" value="EYF02344.1"/>
    <property type="molecule type" value="Genomic_DNA"/>
</dbReference>
<organism evidence="3 4">
    <name type="scientific">Chondromyces apiculatus DSM 436</name>
    <dbReference type="NCBI Taxonomy" id="1192034"/>
    <lineage>
        <taxon>Bacteria</taxon>
        <taxon>Pseudomonadati</taxon>
        <taxon>Myxococcota</taxon>
        <taxon>Polyangia</taxon>
        <taxon>Polyangiales</taxon>
        <taxon>Polyangiaceae</taxon>
        <taxon>Chondromyces</taxon>
    </lineage>
</organism>
<keyword evidence="2" id="KW-0732">Signal</keyword>
<dbReference type="OrthoDB" id="5517110at2"/>
<protein>
    <recommendedName>
        <fullName evidence="5">Lipoprotein</fullName>
    </recommendedName>
</protein>
<proteinExistence type="predicted"/>
<dbReference type="RefSeq" id="WP_044247801.1">
    <property type="nucleotide sequence ID" value="NZ_ASRX01000062.1"/>
</dbReference>
<evidence type="ECO:0008006" key="5">
    <source>
        <dbReference type="Google" id="ProtNLM"/>
    </source>
</evidence>
<feature type="chain" id="PRO_5001496168" description="Lipoprotein" evidence="2">
    <location>
        <begin position="22"/>
        <end position="112"/>
    </location>
</feature>
<feature type="signal peptide" evidence="2">
    <location>
        <begin position="1"/>
        <end position="21"/>
    </location>
</feature>
<keyword evidence="4" id="KW-1185">Reference proteome</keyword>
<dbReference type="Proteomes" id="UP000019678">
    <property type="component" value="Unassembled WGS sequence"/>
</dbReference>
<feature type="compositionally biased region" description="Low complexity" evidence="1">
    <location>
        <begin position="46"/>
        <end position="57"/>
    </location>
</feature>
<comment type="caution">
    <text evidence="3">The sequence shown here is derived from an EMBL/GenBank/DDBJ whole genome shotgun (WGS) entry which is preliminary data.</text>
</comment>
<reference evidence="3 4" key="1">
    <citation type="submission" date="2013-05" db="EMBL/GenBank/DDBJ databases">
        <title>Genome assembly of Chondromyces apiculatus DSM 436.</title>
        <authorList>
            <person name="Sharma G."/>
            <person name="Khatri I."/>
            <person name="Kaur C."/>
            <person name="Mayilraj S."/>
            <person name="Subramanian S."/>
        </authorList>
    </citation>
    <scope>NUCLEOTIDE SEQUENCE [LARGE SCALE GENOMIC DNA]</scope>
    <source>
        <strain evidence="3 4">DSM 436</strain>
    </source>
</reference>
<evidence type="ECO:0000313" key="4">
    <source>
        <dbReference type="Proteomes" id="UP000019678"/>
    </source>
</evidence>
<dbReference type="STRING" id="1192034.CAP_7273"/>
<dbReference type="AlphaFoldDB" id="A0A017SZC1"/>
<evidence type="ECO:0000256" key="1">
    <source>
        <dbReference type="SAM" id="MobiDB-lite"/>
    </source>
</evidence>
<name>A0A017SZC1_9BACT</name>
<gene>
    <name evidence="3" type="ORF">CAP_7273</name>
</gene>
<dbReference type="PROSITE" id="PS51257">
    <property type="entry name" value="PROKAR_LIPOPROTEIN"/>
    <property type="match status" value="1"/>
</dbReference>
<evidence type="ECO:0000313" key="3">
    <source>
        <dbReference type="EMBL" id="EYF02344.1"/>
    </source>
</evidence>
<evidence type="ECO:0000256" key="2">
    <source>
        <dbReference type="SAM" id="SignalP"/>
    </source>
</evidence>
<sequence>MISKCIAALTVSLLVSLVACAPPPKQADVPEVQSEGGEDMAPTESGAEPTTGAAPAPEEMRTKCCVECKAGLAKDRTGAAPDTIPCADYTDTLSPWCLEHFRANPLMASKCE</sequence>
<accession>A0A017SZC1</accession>